<evidence type="ECO:0000313" key="11">
    <source>
        <dbReference type="Proteomes" id="UP000694523"/>
    </source>
</evidence>
<dbReference type="GO" id="GO:0000981">
    <property type="term" value="F:DNA-binding transcription factor activity, RNA polymerase II-specific"/>
    <property type="evidence" value="ECO:0007669"/>
    <property type="project" value="TreeGrafter"/>
</dbReference>
<protein>
    <recommendedName>
        <fullName evidence="9">C2H2-type domain-containing protein</fullName>
    </recommendedName>
</protein>
<dbReference type="GO" id="GO:0008270">
    <property type="term" value="F:zinc ion binding"/>
    <property type="evidence" value="ECO:0007669"/>
    <property type="project" value="UniProtKB-KW"/>
</dbReference>
<dbReference type="Proteomes" id="UP000694523">
    <property type="component" value="Unplaced"/>
</dbReference>
<evidence type="ECO:0000313" key="10">
    <source>
        <dbReference type="Ensembl" id="ENSNMLP00000021043.1"/>
    </source>
</evidence>
<feature type="domain" description="C2H2-type" evidence="9">
    <location>
        <begin position="120"/>
        <end position="147"/>
    </location>
</feature>
<keyword evidence="5" id="KW-0862">Zinc</keyword>
<dbReference type="PANTHER" id="PTHR24388">
    <property type="entry name" value="ZINC FINGER PROTEIN"/>
    <property type="match status" value="1"/>
</dbReference>
<dbReference type="Gene3D" id="3.30.160.60">
    <property type="entry name" value="Classic Zinc Finger"/>
    <property type="match status" value="3"/>
</dbReference>
<dbReference type="Pfam" id="PF00096">
    <property type="entry name" value="zf-C2H2"/>
    <property type="match status" value="3"/>
</dbReference>
<dbReference type="PANTHER" id="PTHR24388:SF54">
    <property type="entry name" value="PROTEIN ESCARGOT"/>
    <property type="match status" value="1"/>
</dbReference>
<evidence type="ECO:0000256" key="8">
    <source>
        <dbReference type="SAM" id="MobiDB-lite"/>
    </source>
</evidence>
<dbReference type="AlphaFoldDB" id="A0A8C6TI21"/>
<dbReference type="PROSITE" id="PS50157">
    <property type="entry name" value="ZINC_FINGER_C2H2_2"/>
    <property type="match status" value="3"/>
</dbReference>
<keyword evidence="11" id="KW-1185">Reference proteome</keyword>
<dbReference type="SMART" id="SM00355">
    <property type="entry name" value="ZnF_C2H2"/>
    <property type="match status" value="3"/>
</dbReference>
<evidence type="ECO:0000256" key="2">
    <source>
        <dbReference type="ARBA" id="ARBA00022723"/>
    </source>
</evidence>
<dbReference type="InterPro" id="IPR036236">
    <property type="entry name" value="Znf_C2H2_sf"/>
</dbReference>
<dbReference type="Ensembl" id="ENSNMLT00000023599.1">
    <property type="protein sequence ID" value="ENSNMLP00000021043.1"/>
    <property type="gene ID" value="ENSNMLG00000013697.1"/>
</dbReference>
<evidence type="ECO:0000256" key="7">
    <source>
        <dbReference type="PROSITE-ProRule" id="PRU00042"/>
    </source>
</evidence>
<feature type="domain" description="C2H2-type" evidence="9">
    <location>
        <begin position="91"/>
        <end position="119"/>
    </location>
</feature>
<keyword evidence="2" id="KW-0479">Metal-binding</keyword>
<dbReference type="PROSITE" id="PS00028">
    <property type="entry name" value="ZINC_FINGER_C2H2_1"/>
    <property type="match status" value="3"/>
</dbReference>
<evidence type="ECO:0000256" key="4">
    <source>
        <dbReference type="ARBA" id="ARBA00022771"/>
    </source>
</evidence>
<organism evidence="10 11">
    <name type="scientific">Neogobius melanostomus</name>
    <name type="common">round goby</name>
    <dbReference type="NCBI Taxonomy" id="47308"/>
    <lineage>
        <taxon>Eukaryota</taxon>
        <taxon>Metazoa</taxon>
        <taxon>Chordata</taxon>
        <taxon>Craniata</taxon>
        <taxon>Vertebrata</taxon>
        <taxon>Euteleostomi</taxon>
        <taxon>Actinopterygii</taxon>
        <taxon>Neopterygii</taxon>
        <taxon>Teleostei</taxon>
        <taxon>Neoteleostei</taxon>
        <taxon>Acanthomorphata</taxon>
        <taxon>Gobiaria</taxon>
        <taxon>Gobiiformes</taxon>
        <taxon>Gobioidei</taxon>
        <taxon>Gobiidae</taxon>
        <taxon>Benthophilinae</taxon>
        <taxon>Neogobiini</taxon>
        <taxon>Neogobius</taxon>
    </lineage>
</organism>
<proteinExistence type="predicted"/>
<dbReference type="SUPFAM" id="SSF57667">
    <property type="entry name" value="beta-beta-alpha zinc fingers"/>
    <property type="match status" value="2"/>
</dbReference>
<feature type="region of interest" description="Disordered" evidence="8">
    <location>
        <begin position="41"/>
        <end position="84"/>
    </location>
</feature>
<accession>A0A8C6TI21</accession>
<sequence length="201" mass="23321">MSAADIQTVTVGTNSGPDPVKFKQEENSSLKTLLYAKTEDFNKAIPQKDPVEEKRQDSEGEEPGCSATAKSVMSKDRPNRYPRKNRLQPTYTCSVCGRKFTKHYTLIRHIRSTHNKERPHRCSVCQKGFFRKYDYNRHMKMHMGELPFRCSVCNKAFSRRSRLTEHMRIHTGEKPFSLHLSSTASSDNPIHYMIMYKSKKI</sequence>
<keyword evidence="4 7" id="KW-0863">Zinc-finger</keyword>
<dbReference type="GO" id="GO:0005634">
    <property type="term" value="C:nucleus"/>
    <property type="evidence" value="ECO:0007669"/>
    <property type="project" value="UniProtKB-SubCell"/>
</dbReference>
<name>A0A8C6TI21_9GOBI</name>
<dbReference type="InterPro" id="IPR050527">
    <property type="entry name" value="Snail/Krueppel_Znf"/>
</dbReference>
<comment type="subcellular location">
    <subcellularLocation>
        <location evidence="1">Nucleus</location>
    </subcellularLocation>
</comment>
<dbReference type="InterPro" id="IPR013087">
    <property type="entry name" value="Znf_C2H2_type"/>
</dbReference>
<reference evidence="10" key="2">
    <citation type="submission" date="2025-09" db="UniProtKB">
        <authorList>
            <consortium name="Ensembl"/>
        </authorList>
    </citation>
    <scope>IDENTIFICATION</scope>
</reference>
<keyword evidence="6" id="KW-0539">Nucleus</keyword>
<evidence type="ECO:0000256" key="5">
    <source>
        <dbReference type="ARBA" id="ARBA00022833"/>
    </source>
</evidence>
<feature type="domain" description="C2H2-type" evidence="9">
    <location>
        <begin position="148"/>
        <end position="175"/>
    </location>
</feature>
<feature type="region of interest" description="Disordered" evidence="8">
    <location>
        <begin position="1"/>
        <end position="25"/>
    </location>
</feature>
<evidence type="ECO:0000259" key="9">
    <source>
        <dbReference type="PROSITE" id="PS50157"/>
    </source>
</evidence>
<dbReference type="GO" id="GO:0000978">
    <property type="term" value="F:RNA polymerase II cis-regulatory region sequence-specific DNA binding"/>
    <property type="evidence" value="ECO:0007669"/>
    <property type="project" value="TreeGrafter"/>
</dbReference>
<evidence type="ECO:0000256" key="1">
    <source>
        <dbReference type="ARBA" id="ARBA00004123"/>
    </source>
</evidence>
<evidence type="ECO:0000256" key="6">
    <source>
        <dbReference type="ARBA" id="ARBA00023242"/>
    </source>
</evidence>
<reference evidence="10" key="1">
    <citation type="submission" date="2025-08" db="UniProtKB">
        <authorList>
            <consortium name="Ensembl"/>
        </authorList>
    </citation>
    <scope>IDENTIFICATION</scope>
</reference>
<feature type="compositionally biased region" description="Basic and acidic residues" evidence="8">
    <location>
        <begin position="49"/>
        <end position="58"/>
    </location>
</feature>
<feature type="compositionally biased region" description="Polar residues" evidence="8">
    <location>
        <begin position="1"/>
        <end position="16"/>
    </location>
</feature>
<keyword evidence="3" id="KW-0677">Repeat</keyword>
<evidence type="ECO:0000256" key="3">
    <source>
        <dbReference type="ARBA" id="ARBA00022737"/>
    </source>
</evidence>